<feature type="region of interest" description="Disordered" evidence="1">
    <location>
        <begin position="1"/>
        <end position="25"/>
    </location>
</feature>
<name>A0A9W7A1B2_9STRA</name>
<dbReference type="OrthoDB" id="5917255at2759"/>
<protein>
    <submittedName>
        <fullName evidence="2">Uncharacterized protein</fullName>
    </submittedName>
</protein>
<proteinExistence type="predicted"/>
<accession>A0A9W7A1B2</accession>
<reference evidence="3" key="1">
    <citation type="journal article" date="2023" name="Commun. Biol.">
        <title>Genome analysis of Parmales, the sister group of diatoms, reveals the evolutionary specialization of diatoms from phago-mixotrophs to photoautotrophs.</title>
        <authorList>
            <person name="Ban H."/>
            <person name="Sato S."/>
            <person name="Yoshikawa S."/>
            <person name="Yamada K."/>
            <person name="Nakamura Y."/>
            <person name="Ichinomiya M."/>
            <person name="Sato N."/>
            <person name="Blanc-Mathieu R."/>
            <person name="Endo H."/>
            <person name="Kuwata A."/>
            <person name="Ogata H."/>
        </authorList>
    </citation>
    <scope>NUCLEOTIDE SEQUENCE [LARGE SCALE GENOMIC DNA]</scope>
    <source>
        <strain evidence="3">NIES 3701</strain>
    </source>
</reference>
<comment type="caution">
    <text evidence="2">The sequence shown here is derived from an EMBL/GenBank/DDBJ whole genome shotgun (WGS) entry which is preliminary data.</text>
</comment>
<dbReference type="EMBL" id="BRXY01000069">
    <property type="protein sequence ID" value="GMH61125.1"/>
    <property type="molecule type" value="Genomic_DNA"/>
</dbReference>
<sequence>MSWWRRPREDWMPGGREEGERELREEVEEGERWEEIRQIPEVRRLWRAAAVFNAAVAGEEEETEGEVFLARNETSHSRRRASAEELRGSANITATAAAPRPRAARRGLCIRRDDGTVRNPCAEAVVAYIRK</sequence>
<evidence type="ECO:0000313" key="3">
    <source>
        <dbReference type="Proteomes" id="UP001165085"/>
    </source>
</evidence>
<evidence type="ECO:0000313" key="2">
    <source>
        <dbReference type="EMBL" id="GMH61125.1"/>
    </source>
</evidence>
<dbReference type="AlphaFoldDB" id="A0A9W7A1B2"/>
<keyword evidence="3" id="KW-1185">Reference proteome</keyword>
<organism evidence="2 3">
    <name type="scientific">Triparma strigata</name>
    <dbReference type="NCBI Taxonomy" id="1606541"/>
    <lineage>
        <taxon>Eukaryota</taxon>
        <taxon>Sar</taxon>
        <taxon>Stramenopiles</taxon>
        <taxon>Ochrophyta</taxon>
        <taxon>Bolidophyceae</taxon>
        <taxon>Parmales</taxon>
        <taxon>Triparmaceae</taxon>
        <taxon>Triparma</taxon>
    </lineage>
</organism>
<feature type="compositionally biased region" description="Basic and acidic residues" evidence="1">
    <location>
        <begin position="1"/>
        <end position="24"/>
    </location>
</feature>
<evidence type="ECO:0000256" key="1">
    <source>
        <dbReference type="SAM" id="MobiDB-lite"/>
    </source>
</evidence>
<dbReference type="Proteomes" id="UP001165085">
    <property type="component" value="Unassembled WGS sequence"/>
</dbReference>
<gene>
    <name evidence="2" type="ORF">TrST_g386</name>
</gene>